<dbReference type="FunFam" id="3.40.50.2300:FF:000081">
    <property type="entry name" value="Glutamate receptor"/>
    <property type="match status" value="1"/>
</dbReference>
<sequence length="739" mass="82462">MRPLCPRGNSIPIGIGVLLDLNSSIGTMAQTCISLGLTDFYNHNNASYVTKLSLHIRDTHNDIVTAASAALDLIDNQNVHAIIGPQNSGEARFVAEIGTKAQIPIISFSATSPSLSPSQTPYFVRTTQSDLSQVEAICAIAQAYGWQKIILISENTEYGNGLIPYLAAALGEISIQVPYRTAIDPHSQEAEISKEVKKLKGMQTKVFLVHMSADVGSNFFRLVNSAGMMREGYAWMVTQEMSAKMNPMGPKVMGYMQGVLGVRPMVKKTKGLEDLNRRWKAMANAYNKSSVLSLFGIWAYDTVQALALAVEKVGIANSTFQKSNMTNKSRDKYVMGPRLLNTILDTKLKGLSGNFNLVEGQLEPSVLEVFNVIGRKERIIGYWIPQMGLFRDLDEDGVPMAKGKLKQPIWPGDTIEPPTVLRIGVPVRQSFTEFVKVERESPNGTSKISGFSIDVFLEAIKKLDVIIGDITIQWNRTRCVDFTTSYLESSVWMVVSFKSGNTTWTLFRPFHWSLWLFILELFPIVTLVIYILEFEIVKSSVDNNIIRFLFTIYTHSERLVSNWSRCLAITSFGVFVIILQVYTANLTSILSEERAMVASVSNVKEIKSKDYNVGYQRGSWVKGFLIEELGLKESQLKGYGTPEEYSKALSLGSKKGVSYLSSAILKVSEDIDVFEGIKVAFGVILWGYIKFRFFRGEYSPSSQPPGTTLDTTASEDHHTCLSPHHDDTFDDDIYHSDYY</sequence>
<dbReference type="InterPro" id="IPR015683">
    <property type="entry name" value="Ionotropic_Glu_rcpt"/>
</dbReference>
<dbReference type="Gene3D" id="3.40.190.10">
    <property type="entry name" value="Periplasmic binding protein-like II"/>
    <property type="match status" value="2"/>
</dbReference>
<keyword evidence="3 5" id="KW-1133">Transmembrane helix</keyword>
<dbReference type="SUPFAM" id="SSF53822">
    <property type="entry name" value="Periplasmic binding protein-like I"/>
    <property type="match status" value="1"/>
</dbReference>
<evidence type="ECO:0000256" key="5">
    <source>
        <dbReference type="SAM" id="Phobius"/>
    </source>
</evidence>
<dbReference type="Gene3D" id="1.10.287.70">
    <property type="match status" value="1"/>
</dbReference>
<evidence type="ECO:0000256" key="4">
    <source>
        <dbReference type="ARBA" id="ARBA00023136"/>
    </source>
</evidence>
<evidence type="ECO:0000259" key="6">
    <source>
        <dbReference type="Pfam" id="PF01094"/>
    </source>
</evidence>
<dbReference type="InterPro" id="IPR001828">
    <property type="entry name" value="ANF_lig-bd_rcpt"/>
</dbReference>
<dbReference type="Gene3D" id="3.40.50.2300">
    <property type="match status" value="2"/>
</dbReference>
<dbReference type="CDD" id="cd19990">
    <property type="entry name" value="PBP1_GABAb_receptor_plant"/>
    <property type="match status" value="1"/>
</dbReference>
<name>A0A834TPL7_9FABA</name>
<organism evidence="7 8">
    <name type="scientific">Senna tora</name>
    <dbReference type="NCBI Taxonomy" id="362788"/>
    <lineage>
        <taxon>Eukaryota</taxon>
        <taxon>Viridiplantae</taxon>
        <taxon>Streptophyta</taxon>
        <taxon>Embryophyta</taxon>
        <taxon>Tracheophyta</taxon>
        <taxon>Spermatophyta</taxon>
        <taxon>Magnoliopsida</taxon>
        <taxon>eudicotyledons</taxon>
        <taxon>Gunneridae</taxon>
        <taxon>Pentapetalae</taxon>
        <taxon>rosids</taxon>
        <taxon>fabids</taxon>
        <taxon>Fabales</taxon>
        <taxon>Fabaceae</taxon>
        <taxon>Caesalpinioideae</taxon>
        <taxon>Cassia clade</taxon>
        <taxon>Senna</taxon>
    </lineage>
</organism>
<evidence type="ECO:0000256" key="3">
    <source>
        <dbReference type="ARBA" id="ARBA00022989"/>
    </source>
</evidence>
<dbReference type="PANTHER" id="PTHR34836:SF7">
    <property type="entry name" value="RECEPTOR LIGAND BINDING REGION DOMAIN-CONTAINING PROTEIN"/>
    <property type="match status" value="1"/>
</dbReference>
<evidence type="ECO:0000256" key="2">
    <source>
        <dbReference type="ARBA" id="ARBA00022692"/>
    </source>
</evidence>
<evidence type="ECO:0000256" key="1">
    <source>
        <dbReference type="ARBA" id="ARBA00004370"/>
    </source>
</evidence>
<keyword evidence="8" id="KW-1185">Reference proteome</keyword>
<dbReference type="InterPro" id="IPR044440">
    <property type="entry name" value="GABAb_receptor_plant_PBP1"/>
</dbReference>
<comment type="subcellular location">
    <subcellularLocation>
        <location evidence="1">Membrane</location>
    </subcellularLocation>
</comment>
<evidence type="ECO:0000313" key="7">
    <source>
        <dbReference type="EMBL" id="KAF7825482.1"/>
    </source>
</evidence>
<comment type="caution">
    <text evidence="7">The sequence shown here is derived from an EMBL/GenBank/DDBJ whole genome shotgun (WGS) entry which is preliminary data.</text>
</comment>
<feature type="domain" description="Receptor ligand binding region" evidence="6">
    <location>
        <begin position="31"/>
        <end position="374"/>
    </location>
</feature>
<feature type="transmembrane region" description="Helical" evidence="5">
    <location>
        <begin position="512"/>
        <end position="532"/>
    </location>
</feature>
<dbReference type="AlphaFoldDB" id="A0A834TPL7"/>
<dbReference type="EMBL" id="JAAIUW010000006">
    <property type="protein sequence ID" value="KAF7825482.1"/>
    <property type="molecule type" value="Genomic_DNA"/>
</dbReference>
<dbReference type="SUPFAM" id="SSF53850">
    <property type="entry name" value="Periplasmic binding protein-like II"/>
    <property type="match status" value="1"/>
</dbReference>
<dbReference type="PANTHER" id="PTHR34836">
    <property type="entry name" value="OS06G0188250 PROTEIN"/>
    <property type="match status" value="1"/>
</dbReference>
<dbReference type="Pfam" id="PF01094">
    <property type="entry name" value="ANF_receptor"/>
    <property type="match status" value="1"/>
</dbReference>
<protein>
    <submittedName>
        <fullName evidence="7">Glutamate receptor 2.8-like isoform X1</fullName>
    </submittedName>
</protein>
<dbReference type="Proteomes" id="UP000634136">
    <property type="component" value="Unassembled WGS sequence"/>
</dbReference>
<dbReference type="GO" id="GO:0016020">
    <property type="term" value="C:membrane"/>
    <property type="evidence" value="ECO:0007669"/>
    <property type="project" value="UniProtKB-SubCell"/>
</dbReference>
<proteinExistence type="predicted"/>
<reference evidence="7" key="1">
    <citation type="submission" date="2020-09" db="EMBL/GenBank/DDBJ databases">
        <title>Genome-Enabled Discovery of Anthraquinone Biosynthesis in Senna tora.</title>
        <authorList>
            <person name="Kang S.-H."/>
            <person name="Pandey R.P."/>
            <person name="Lee C.-M."/>
            <person name="Sim J.-S."/>
            <person name="Jeong J.-T."/>
            <person name="Choi B.-S."/>
            <person name="Jung M."/>
            <person name="Ginzburg D."/>
            <person name="Zhao K."/>
            <person name="Won S.Y."/>
            <person name="Oh T.-J."/>
            <person name="Yu Y."/>
            <person name="Kim N.-H."/>
            <person name="Lee O.R."/>
            <person name="Lee T.-H."/>
            <person name="Bashyal P."/>
            <person name="Kim T.-S."/>
            <person name="Lee W.-H."/>
            <person name="Kawkins C."/>
            <person name="Kim C.-K."/>
            <person name="Kim J.S."/>
            <person name="Ahn B.O."/>
            <person name="Rhee S.Y."/>
            <person name="Sohng J.K."/>
        </authorList>
    </citation>
    <scope>NUCLEOTIDE SEQUENCE</scope>
    <source>
        <tissue evidence="7">Leaf</tissue>
    </source>
</reference>
<feature type="transmembrane region" description="Helical" evidence="5">
    <location>
        <begin position="566"/>
        <end position="584"/>
    </location>
</feature>
<keyword evidence="7" id="KW-0675">Receptor</keyword>
<dbReference type="InterPro" id="IPR028082">
    <property type="entry name" value="Peripla_BP_I"/>
</dbReference>
<keyword evidence="4 5" id="KW-0472">Membrane</keyword>
<keyword evidence="2 5" id="KW-0812">Transmembrane</keyword>
<dbReference type="OrthoDB" id="1415869at2759"/>
<evidence type="ECO:0000313" key="8">
    <source>
        <dbReference type="Proteomes" id="UP000634136"/>
    </source>
</evidence>
<accession>A0A834TPL7</accession>
<gene>
    <name evidence="7" type="ORF">G2W53_016646</name>
</gene>